<evidence type="ECO:0000256" key="2">
    <source>
        <dbReference type="ARBA" id="ARBA00022833"/>
    </source>
</evidence>
<evidence type="ECO:0000256" key="4">
    <source>
        <dbReference type="RuleBase" id="RU361277"/>
    </source>
</evidence>
<dbReference type="Gene3D" id="3.90.180.10">
    <property type="entry name" value="Medium-chain alcohol dehydrogenases, catalytic domain"/>
    <property type="match status" value="1"/>
</dbReference>
<evidence type="ECO:0000313" key="8">
    <source>
        <dbReference type="Proteomes" id="UP000441717"/>
    </source>
</evidence>
<dbReference type="EMBL" id="WHYR01000015">
    <property type="protein sequence ID" value="MQL52063.1"/>
    <property type="molecule type" value="Genomic_DNA"/>
</dbReference>
<reference evidence="7 8" key="1">
    <citation type="submission" date="2019-10" db="EMBL/GenBank/DDBJ databases">
        <title>Comparative genomics of sulfur disproportionating microorganisms.</title>
        <authorList>
            <person name="Ward L.M."/>
            <person name="Bertran E."/>
            <person name="Johnston D."/>
        </authorList>
    </citation>
    <scope>NUCLEOTIDE SEQUENCE [LARGE SCALE GENOMIC DNA]</scope>
    <source>
        <strain evidence="7 8">DSM 14055</strain>
    </source>
</reference>
<dbReference type="InterPro" id="IPR013154">
    <property type="entry name" value="ADH-like_N"/>
</dbReference>
<dbReference type="RefSeq" id="WP_152945987.1">
    <property type="nucleotide sequence ID" value="NZ_WHYR01000015.1"/>
</dbReference>
<evidence type="ECO:0000259" key="6">
    <source>
        <dbReference type="Pfam" id="PF08240"/>
    </source>
</evidence>
<evidence type="ECO:0000256" key="1">
    <source>
        <dbReference type="ARBA" id="ARBA00022723"/>
    </source>
</evidence>
<dbReference type="SUPFAM" id="SSF51735">
    <property type="entry name" value="NAD(P)-binding Rossmann-fold domains"/>
    <property type="match status" value="1"/>
</dbReference>
<dbReference type="Proteomes" id="UP000441717">
    <property type="component" value="Unassembled WGS sequence"/>
</dbReference>
<accession>A0A6N7IR54</accession>
<keyword evidence="8" id="KW-1185">Reference proteome</keyword>
<protein>
    <submittedName>
        <fullName evidence="7">Alcohol dehydrogenase catalytic domain-containing protein</fullName>
    </submittedName>
</protein>
<dbReference type="GO" id="GO:0016491">
    <property type="term" value="F:oxidoreductase activity"/>
    <property type="evidence" value="ECO:0007669"/>
    <property type="project" value="UniProtKB-KW"/>
</dbReference>
<dbReference type="InterPro" id="IPR036291">
    <property type="entry name" value="NAD(P)-bd_dom_sf"/>
</dbReference>
<dbReference type="PANTHER" id="PTHR43401">
    <property type="entry name" value="L-THREONINE 3-DEHYDROGENASE"/>
    <property type="match status" value="1"/>
</dbReference>
<dbReference type="GO" id="GO:0008270">
    <property type="term" value="F:zinc ion binding"/>
    <property type="evidence" value="ECO:0007669"/>
    <property type="project" value="InterPro"/>
</dbReference>
<proteinExistence type="inferred from homology"/>
<dbReference type="PANTHER" id="PTHR43401:SF2">
    <property type="entry name" value="L-THREONINE 3-DEHYDROGENASE"/>
    <property type="match status" value="1"/>
</dbReference>
<feature type="domain" description="Alcohol dehydrogenase-like N-terminal" evidence="6">
    <location>
        <begin position="23"/>
        <end position="132"/>
    </location>
</feature>
<dbReference type="Pfam" id="PF08240">
    <property type="entry name" value="ADH_N"/>
    <property type="match status" value="1"/>
</dbReference>
<name>A0A6N7IR54_9FIRM</name>
<organism evidence="7 8">
    <name type="scientific">Desulfofundulus thermobenzoicus</name>
    <dbReference type="NCBI Taxonomy" id="29376"/>
    <lineage>
        <taxon>Bacteria</taxon>
        <taxon>Bacillati</taxon>
        <taxon>Bacillota</taxon>
        <taxon>Clostridia</taxon>
        <taxon>Eubacteriales</taxon>
        <taxon>Peptococcaceae</taxon>
        <taxon>Desulfofundulus</taxon>
    </lineage>
</organism>
<dbReference type="Gene3D" id="3.40.50.720">
    <property type="entry name" value="NAD(P)-binding Rossmann-like Domain"/>
    <property type="match status" value="1"/>
</dbReference>
<evidence type="ECO:0000313" key="7">
    <source>
        <dbReference type="EMBL" id="MQL52063.1"/>
    </source>
</evidence>
<comment type="caution">
    <text evidence="7">The sequence shown here is derived from an EMBL/GenBank/DDBJ whole genome shotgun (WGS) entry which is preliminary data.</text>
</comment>
<dbReference type="AlphaFoldDB" id="A0A6N7IR54"/>
<dbReference type="Pfam" id="PF00107">
    <property type="entry name" value="ADH_zinc_N"/>
    <property type="match status" value="1"/>
</dbReference>
<feature type="domain" description="Alcohol dehydrogenase-like C-terminal" evidence="5">
    <location>
        <begin position="173"/>
        <end position="300"/>
    </location>
</feature>
<dbReference type="InterPro" id="IPR011032">
    <property type="entry name" value="GroES-like_sf"/>
</dbReference>
<dbReference type="SUPFAM" id="SSF50129">
    <property type="entry name" value="GroES-like"/>
    <property type="match status" value="1"/>
</dbReference>
<comment type="cofactor">
    <cofactor evidence="4">
        <name>Zn(2+)</name>
        <dbReference type="ChEBI" id="CHEBI:29105"/>
    </cofactor>
</comment>
<evidence type="ECO:0000256" key="3">
    <source>
        <dbReference type="ARBA" id="ARBA00023002"/>
    </source>
</evidence>
<comment type="similarity">
    <text evidence="4">Belongs to the zinc-containing alcohol dehydrogenase family.</text>
</comment>
<evidence type="ECO:0000259" key="5">
    <source>
        <dbReference type="Pfam" id="PF00107"/>
    </source>
</evidence>
<dbReference type="PROSITE" id="PS00059">
    <property type="entry name" value="ADH_ZINC"/>
    <property type="match status" value="1"/>
</dbReference>
<sequence length="339" mass="36895">MRVAVVTEPYKVKIEEMEKPVIGPEDVLIRVMSAGICGSDLHLFKGTHAFRNPPAVLGHEVAGEVVETGSNVTRFRVGDRVTVEPQLGCGQCEFCAAGLVNLCTGKVVPGTPKWCGTFAEYFAAREEITYKLAEGVSYELGTLAEPLAVAVHAIRRLDLSEKNSIAILGSGTIGLLCLVVSKQYGFKQAICTDTAPYNLEMAIRLGADLAINPLKEDVVKAVRKFTGSRGVDAAVIAAGAPTIIDQASAMTRRRGEIVLVAMITEKVPVYSYSLVFNEQRLSGAMTYQSRDFEEAVRLINDGLDLCDLVTHRLPMEETQRGLEMLDRKTENVVKIIVHP</sequence>
<dbReference type="InterPro" id="IPR013149">
    <property type="entry name" value="ADH-like_C"/>
</dbReference>
<keyword evidence="2 4" id="KW-0862">Zinc</keyword>
<dbReference type="InterPro" id="IPR050129">
    <property type="entry name" value="Zn_alcohol_dh"/>
</dbReference>
<keyword evidence="1 4" id="KW-0479">Metal-binding</keyword>
<keyword evidence="3" id="KW-0560">Oxidoreductase</keyword>
<dbReference type="InterPro" id="IPR002328">
    <property type="entry name" value="ADH_Zn_CS"/>
</dbReference>
<gene>
    <name evidence="7" type="ORF">GFC01_07230</name>
</gene>
<dbReference type="OrthoDB" id="9769198at2"/>